<dbReference type="PANTHER" id="PTHR18964:SF149">
    <property type="entry name" value="BIFUNCTIONAL UDP-N-ACETYLGLUCOSAMINE 2-EPIMERASE_N-ACETYLMANNOSAMINE KINASE"/>
    <property type="match status" value="1"/>
</dbReference>
<dbReference type="InterPro" id="IPR000600">
    <property type="entry name" value="ROK"/>
</dbReference>
<dbReference type="InterPro" id="IPR043129">
    <property type="entry name" value="ATPase_NBD"/>
</dbReference>
<keyword evidence="2" id="KW-0808">Transferase</keyword>
<dbReference type="Pfam" id="PF00480">
    <property type="entry name" value="ROK"/>
    <property type="match status" value="1"/>
</dbReference>
<dbReference type="InterPro" id="IPR036390">
    <property type="entry name" value="WH_DNA-bd_sf"/>
</dbReference>
<gene>
    <name evidence="2" type="ORF">EV192_109180</name>
</gene>
<sequence>MSELTIAALPGEHRRGSAASVLLGAVLRQGPVARSTIARLTGLSPAAVTRHCVALADLGLLTEVVGPVPYQGVGRPHIPLDIDTGRHIVAGIHIAHEYCTLALLDLRGRVRVQLRVPHQNPDDPRQVLTDAADRLVRLHGELLPGRIPLGLGVAAGGWVDTEHGVLVEHASLGWRGVAVRELLTARTGLPVLVDSHARALARAEQLFGAAGHRESMVHLFVGNVVDAAIVTGGATHRGARSAAGEVAHLALGDATVRCPCGRYGCLEATVSDRAWAWRAYRAGVIDRPSIADLGDAAVGGSPAAVQLLVERATLVGRAAAVLVDIVNPEVLVVTELGVIRLAECVAALRAEVAATSRLGTSADTTVPSSFGEDVLGVAAGAVQLDAIYTDPLSIHNPIRLGV</sequence>
<name>A0A4V2S606_9PSEU</name>
<dbReference type="PANTHER" id="PTHR18964">
    <property type="entry name" value="ROK (REPRESSOR, ORF, KINASE) FAMILY"/>
    <property type="match status" value="1"/>
</dbReference>
<dbReference type="OrthoDB" id="3605644at2"/>
<accession>A0A4V2S606</accession>
<organism evidence="2 3">
    <name type="scientific">Actinocrispum wychmicini</name>
    <dbReference type="NCBI Taxonomy" id="1213861"/>
    <lineage>
        <taxon>Bacteria</taxon>
        <taxon>Bacillati</taxon>
        <taxon>Actinomycetota</taxon>
        <taxon>Actinomycetes</taxon>
        <taxon>Pseudonocardiales</taxon>
        <taxon>Pseudonocardiaceae</taxon>
        <taxon>Actinocrispum</taxon>
    </lineage>
</organism>
<comment type="caution">
    <text evidence="2">The sequence shown here is derived from an EMBL/GenBank/DDBJ whole genome shotgun (WGS) entry which is preliminary data.</text>
</comment>
<dbReference type="GO" id="GO:0016301">
    <property type="term" value="F:kinase activity"/>
    <property type="evidence" value="ECO:0007669"/>
    <property type="project" value="UniProtKB-KW"/>
</dbReference>
<dbReference type="SUPFAM" id="SSF46785">
    <property type="entry name" value="Winged helix' DNA-binding domain"/>
    <property type="match status" value="1"/>
</dbReference>
<dbReference type="Gene3D" id="3.30.420.40">
    <property type="match status" value="2"/>
</dbReference>
<comment type="similarity">
    <text evidence="1">Belongs to the ROK (NagC/XylR) family.</text>
</comment>
<proteinExistence type="inferred from homology"/>
<evidence type="ECO:0000313" key="2">
    <source>
        <dbReference type="EMBL" id="TCO54200.1"/>
    </source>
</evidence>
<dbReference type="SUPFAM" id="SSF53067">
    <property type="entry name" value="Actin-like ATPase domain"/>
    <property type="match status" value="1"/>
</dbReference>
<protein>
    <submittedName>
        <fullName evidence="2">Putative NBD/HSP70 family sugar kinase</fullName>
    </submittedName>
</protein>
<keyword evidence="2" id="KW-0418">Kinase</keyword>
<dbReference type="Gene3D" id="1.10.10.10">
    <property type="entry name" value="Winged helix-like DNA-binding domain superfamily/Winged helix DNA-binding domain"/>
    <property type="match status" value="1"/>
</dbReference>
<dbReference type="AlphaFoldDB" id="A0A4V2S606"/>
<dbReference type="Proteomes" id="UP000295680">
    <property type="component" value="Unassembled WGS sequence"/>
</dbReference>
<reference evidence="2 3" key="1">
    <citation type="submission" date="2019-03" db="EMBL/GenBank/DDBJ databases">
        <title>Genomic Encyclopedia of Type Strains, Phase IV (KMG-IV): sequencing the most valuable type-strain genomes for metagenomic binning, comparative biology and taxonomic classification.</title>
        <authorList>
            <person name="Goeker M."/>
        </authorList>
    </citation>
    <scope>NUCLEOTIDE SEQUENCE [LARGE SCALE GENOMIC DNA]</scope>
    <source>
        <strain evidence="2 3">DSM 45934</strain>
    </source>
</reference>
<evidence type="ECO:0000256" key="1">
    <source>
        <dbReference type="ARBA" id="ARBA00006479"/>
    </source>
</evidence>
<dbReference type="EMBL" id="SLWS01000009">
    <property type="protein sequence ID" value="TCO54200.1"/>
    <property type="molecule type" value="Genomic_DNA"/>
</dbReference>
<dbReference type="InterPro" id="IPR036388">
    <property type="entry name" value="WH-like_DNA-bd_sf"/>
</dbReference>
<keyword evidence="3" id="KW-1185">Reference proteome</keyword>
<dbReference type="RefSeq" id="WP_132123191.1">
    <property type="nucleotide sequence ID" value="NZ_SLWS01000009.1"/>
</dbReference>
<evidence type="ECO:0000313" key="3">
    <source>
        <dbReference type="Proteomes" id="UP000295680"/>
    </source>
</evidence>